<comment type="cofactor">
    <cofactor evidence="3">
        <name>Mg(2+)</name>
        <dbReference type="ChEBI" id="CHEBI:18420"/>
    </cofactor>
    <text evidence="3">Binds 2 magnesium ions per subunit.</text>
</comment>
<dbReference type="GO" id="GO:0046872">
    <property type="term" value="F:metal ion binding"/>
    <property type="evidence" value="ECO:0007669"/>
    <property type="project" value="UniProtKB-KW"/>
</dbReference>
<keyword evidence="2 5" id="KW-0378">Hydrolase</keyword>
<sequence length="847" mass="90653">MTTNWADRVLGCLLGGALGDALGAPVEFAALDEIRARFGPHGPDAPAEAFGRRGAITDDTQMTLFTVDGLVRAGVARRFRGERDPLLPVQHAYQRWLHTQGVPWEEAAGPFLADCPEPDGWLVRVPELFDRRAPGKTCLRSLDTFARTGTPATFAHRINDSKGCGGVMRAAPAALWSTDLSEVFRVGATIAALTHSHPSGFLPAGALAVIVRQLLWDQPLERALWSAMAELRRWPRHEETETALHRAFQLAQRGAPAPEEVERHLGGGWVGEEALAIALCAALVADDDVELALRIAVNHSGDSDSTGAICGNIVGATLGASRLPARWLAGLELRSVIEELAGDAAAEFGSTPPRDEEWLRRYPAWYDGFTPAPDTEAPTHILSTVDGSGAGDAPGRAERVLGCVLGGAVGDALGYAVEFDPLPKIRQKHGDQGLTDFVDAYRPAGSISDDTQMSLFTLEGLIRAHLRKRLTGEDRTTHEIQHAYQRWLHTQGQEWAEVAGPFLATHPEPDGWLVATRALFQRRAPGHTCVNALQRFAAGNEPGSVTNKINDSKGCGGVMRAAPAAFVATDRSSAFRLGADLAALTHTHPSGYLSAGALAVIVWELLRGVPLTDSVHSALSELEDWDGHEETTRALGNALRVAAGGVPTPEEVEARLGLGWVGEETLAMAVCAALVAGDDVELALRIAVNHSGDSDSVGAVCGNILGAALGVRRLPRRWLDRLELREVIERLTLDALAEFGPTPPTDEEHLRRYPVGVSHVPQPAQEPHAAPHPAPDPASSAPELANDSSGEDTPAEEERLLALWRTFRQGSGDLPKTVELALHVLADAIDTNAELRAAARKTPSDQP</sequence>
<dbReference type="EMBL" id="FQVN01000003">
    <property type="protein sequence ID" value="SHF42951.1"/>
    <property type="molecule type" value="Genomic_DNA"/>
</dbReference>
<feature type="region of interest" description="Disordered" evidence="4">
    <location>
        <begin position="758"/>
        <end position="795"/>
    </location>
</feature>
<dbReference type="InterPro" id="IPR005502">
    <property type="entry name" value="Ribosyl_crysJ1"/>
</dbReference>
<evidence type="ECO:0000256" key="3">
    <source>
        <dbReference type="PIRSR" id="PIRSR605502-1"/>
    </source>
</evidence>
<feature type="binding site" evidence="3">
    <location>
        <position position="302"/>
    </location>
    <ligand>
        <name>Mg(2+)</name>
        <dbReference type="ChEBI" id="CHEBI:18420"/>
        <label>2</label>
    </ligand>
</feature>
<dbReference type="STRING" id="2017.SAMN05444320_103611"/>
<evidence type="ECO:0000313" key="5">
    <source>
        <dbReference type="EMBL" id="SHF42951.1"/>
    </source>
</evidence>
<dbReference type="GO" id="GO:0016787">
    <property type="term" value="F:hydrolase activity"/>
    <property type="evidence" value="ECO:0007669"/>
    <property type="project" value="UniProtKB-KW"/>
</dbReference>
<dbReference type="Gene3D" id="1.10.4080.10">
    <property type="entry name" value="ADP-ribosylation/Crystallin J1"/>
    <property type="match status" value="2"/>
</dbReference>
<accession>A0A1M5BK65</accession>
<feature type="binding site" evidence="3">
    <location>
        <position position="57"/>
    </location>
    <ligand>
        <name>Mg(2+)</name>
        <dbReference type="ChEBI" id="CHEBI:18420"/>
        <label>1</label>
    </ligand>
</feature>
<feature type="binding site" evidence="3">
    <location>
        <position position="304"/>
    </location>
    <ligand>
        <name>Mg(2+)</name>
        <dbReference type="ChEBI" id="CHEBI:18420"/>
        <label>2</label>
    </ligand>
</feature>
<keyword evidence="6" id="KW-1185">Reference proteome</keyword>
<keyword evidence="3" id="KW-0479">Metal-binding</keyword>
<dbReference type="PANTHER" id="PTHR16222">
    <property type="entry name" value="ADP-RIBOSYLGLYCOHYDROLASE"/>
    <property type="match status" value="1"/>
</dbReference>
<evidence type="ECO:0000256" key="4">
    <source>
        <dbReference type="SAM" id="MobiDB-lite"/>
    </source>
</evidence>
<evidence type="ECO:0000256" key="2">
    <source>
        <dbReference type="ARBA" id="ARBA00022801"/>
    </source>
</evidence>
<dbReference type="AlphaFoldDB" id="A0A1M5BK65"/>
<protein>
    <submittedName>
        <fullName evidence="5">ADP-ribosylglycohydrolase</fullName>
    </submittedName>
</protein>
<feature type="binding site" evidence="3">
    <location>
        <position position="305"/>
    </location>
    <ligand>
        <name>Mg(2+)</name>
        <dbReference type="ChEBI" id="CHEBI:18420"/>
        <label>2</label>
    </ligand>
</feature>
<feature type="binding site" evidence="3">
    <location>
        <position position="59"/>
    </location>
    <ligand>
        <name>Mg(2+)</name>
        <dbReference type="ChEBI" id="CHEBI:18420"/>
        <label>1</label>
    </ligand>
</feature>
<dbReference type="Proteomes" id="UP000184501">
    <property type="component" value="Unassembled WGS sequence"/>
</dbReference>
<dbReference type="RefSeq" id="WP_073482216.1">
    <property type="nucleotide sequence ID" value="NZ_FQVN01000003.1"/>
</dbReference>
<evidence type="ECO:0000256" key="1">
    <source>
        <dbReference type="ARBA" id="ARBA00010702"/>
    </source>
</evidence>
<organism evidence="5 6">
    <name type="scientific">Streptoalloteichus hindustanus</name>
    <dbReference type="NCBI Taxonomy" id="2017"/>
    <lineage>
        <taxon>Bacteria</taxon>
        <taxon>Bacillati</taxon>
        <taxon>Actinomycetota</taxon>
        <taxon>Actinomycetes</taxon>
        <taxon>Pseudonocardiales</taxon>
        <taxon>Pseudonocardiaceae</taxon>
        <taxon>Streptoalloteichus</taxon>
    </lineage>
</organism>
<gene>
    <name evidence="5" type="ORF">SAMN05444320_103611</name>
</gene>
<evidence type="ECO:0000313" key="6">
    <source>
        <dbReference type="Proteomes" id="UP000184501"/>
    </source>
</evidence>
<proteinExistence type="inferred from homology"/>
<dbReference type="InterPro" id="IPR050792">
    <property type="entry name" value="ADP-ribosylglycohydrolase"/>
</dbReference>
<dbReference type="Pfam" id="PF03747">
    <property type="entry name" value="ADP_ribosyl_GH"/>
    <property type="match status" value="2"/>
</dbReference>
<keyword evidence="3" id="KW-0460">Magnesium</keyword>
<comment type="similarity">
    <text evidence="1">Belongs to the ADP-ribosylglycohydrolase family.</text>
</comment>
<reference evidence="5 6" key="1">
    <citation type="submission" date="2016-11" db="EMBL/GenBank/DDBJ databases">
        <authorList>
            <person name="Jaros S."/>
            <person name="Januszkiewicz K."/>
            <person name="Wedrychowicz H."/>
        </authorList>
    </citation>
    <scope>NUCLEOTIDE SEQUENCE [LARGE SCALE GENOMIC DNA]</scope>
    <source>
        <strain evidence="5 6">DSM 44523</strain>
    </source>
</reference>
<name>A0A1M5BK65_STRHI</name>
<dbReference type="InterPro" id="IPR036705">
    <property type="entry name" value="Ribosyl_crysJ1_sf"/>
</dbReference>
<dbReference type="PANTHER" id="PTHR16222:SF24">
    <property type="entry name" value="ADP-RIBOSYLHYDROLASE ARH3"/>
    <property type="match status" value="1"/>
</dbReference>
<dbReference type="SUPFAM" id="SSF101478">
    <property type="entry name" value="ADP-ribosylglycohydrolase"/>
    <property type="match status" value="2"/>
</dbReference>
<feature type="binding site" evidence="3">
    <location>
        <position position="58"/>
    </location>
    <ligand>
        <name>Mg(2+)</name>
        <dbReference type="ChEBI" id="CHEBI:18420"/>
        <label>1</label>
    </ligand>
</feature>